<organism evidence="4">
    <name type="scientific">Gongylonema pulchrum</name>
    <dbReference type="NCBI Taxonomy" id="637853"/>
    <lineage>
        <taxon>Eukaryota</taxon>
        <taxon>Metazoa</taxon>
        <taxon>Ecdysozoa</taxon>
        <taxon>Nematoda</taxon>
        <taxon>Chromadorea</taxon>
        <taxon>Rhabditida</taxon>
        <taxon>Spirurina</taxon>
        <taxon>Spiruromorpha</taxon>
        <taxon>Spiruroidea</taxon>
        <taxon>Gongylonematidae</taxon>
        <taxon>Gongylonema</taxon>
    </lineage>
</organism>
<dbReference type="WBParaSite" id="GPUH_0000035701-mRNA-1">
    <property type="protein sequence ID" value="GPUH_0000035701-mRNA-1"/>
    <property type="gene ID" value="GPUH_0000035701"/>
</dbReference>
<reference evidence="2 3" key="2">
    <citation type="submission" date="2018-11" db="EMBL/GenBank/DDBJ databases">
        <authorList>
            <consortium name="Pathogen Informatics"/>
        </authorList>
    </citation>
    <scope>NUCLEOTIDE SEQUENCE [LARGE SCALE GENOMIC DNA]</scope>
</reference>
<evidence type="ECO:0000313" key="4">
    <source>
        <dbReference type="WBParaSite" id="GPUH_0000035701-mRNA-1"/>
    </source>
</evidence>
<dbReference type="InterPro" id="IPR044926">
    <property type="entry name" value="RGS_subdomain_2"/>
</dbReference>
<dbReference type="SUPFAM" id="SSF48097">
    <property type="entry name" value="Regulator of G-protein signaling, RGS"/>
    <property type="match status" value="1"/>
</dbReference>
<accession>A0A183CV67</accession>
<dbReference type="GO" id="GO:0005737">
    <property type="term" value="C:cytoplasm"/>
    <property type="evidence" value="ECO:0007669"/>
    <property type="project" value="InterPro"/>
</dbReference>
<dbReference type="Pfam" id="PF09128">
    <property type="entry name" value="RGS-like"/>
    <property type="match status" value="1"/>
</dbReference>
<reference evidence="4" key="1">
    <citation type="submission" date="2016-06" db="UniProtKB">
        <authorList>
            <consortium name="WormBaseParasite"/>
        </authorList>
    </citation>
    <scope>IDENTIFICATION</scope>
</reference>
<dbReference type="GO" id="GO:0007186">
    <property type="term" value="P:G protein-coupled receptor signaling pathway"/>
    <property type="evidence" value="ECO:0007669"/>
    <property type="project" value="TreeGrafter"/>
</dbReference>
<dbReference type="GO" id="GO:0005085">
    <property type="term" value="F:guanyl-nucleotide exchange factor activity"/>
    <property type="evidence" value="ECO:0007669"/>
    <property type="project" value="InterPro"/>
</dbReference>
<gene>
    <name evidence="2" type="ORF">GPUH_LOCUS358</name>
</gene>
<proteinExistence type="predicted"/>
<feature type="domain" description="Regulator of G protein signalling-like" evidence="1">
    <location>
        <begin position="78"/>
        <end position="207"/>
    </location>
</feature>
<dbReference type="Proteomes" id="UP000271098">
    <property type="component" value="Unassembled WGS sequence"/>
</dbReference>
<dbReference type="PANTHER" id="PTHR45872">
    <property type="entry name" value="RHO GUANINE NUCLEOTIDE EXCHANGE FACTOR 2, ISOFORM D"/>
    <property type="match status" value="1"/>
</dbReference>
<sequence>MINSGMHFVHPAEIIPMEEEADDDESEIPFSVSYLTFLPCFDLVCSIFGRGLENFHATVFFSLIAALSVLPKKLEAQGPFSNFADLKTRPAHLAAFINYLLTNANPSSVFFYLITDAYQNSGAGSKDLRKWAYEIFSTFLIPNSPLCWGSIDQSLIQSIDRVLAGSLHAADSDIDQLRRIFVAARKKSLDDIGENLTDFRQKRLIGFFLILIL</sequence>
<dbReference type="InterPro" id="IPR036305">
    <property type="entry name" value="RGS_sf"/>
</dbReference>
<dbReference type="GO" id="GO:0001664">
    <property type="term" value="F:G protein-coupled receptor binding"/>
    <property type="evidence" value="ECO:0007669"/>
    <property type="project" value="TreeGrafter"/>
</dbReference>
<dbReference type="OrthoDB" id="2272012at2759"/>
<dbReference type="AlphaFoldDB" id="A0A183CV67"/>
<dbReference type="InterPro" id="IPR015212">
    <property type="entry name" value="RGS-like_dom"/>
</dbReference>
<evidence type="ECO:0000313" key="3">
    <source>
        <dbReference type="Proteomes" id="UP000271098"/>
    </source>
</evidence>
<keyword evidence="3" id="KW-1185">Reference proteome</keyword>
<evidence type="ECO:0000259" key="1">
    <source>
        <dbReference type="Pfam" id="PF09128"/>
    </source>
</evidence>
<dbReference type="EMBL" id="UYRT01000298">
    <property type="protein sequence ID" value="VDK27938.1"/>
    <property type="molecule type" value="Genomic_DNA"/>
</dbReference>
<protein>
    <submittedName>
        <fullName evidence="4">RGS-like domain-containing protein</fullName>
    </submittedName>
</protein>
<name>A0A183CV67_9BILA</name>
<evidence type="ECO:0000313" key="2">
    <source>
        <dbReference type="EMBL" id="VDK27938.1"/>
    </source>
</evidence>
<dbReference type="PANTHER" id="PTHR45872:SF2">
    <property type="entry name" value="RHO GUANINE NUCLEOTIDE EXCHANGE FACTOR 2, ISOFORM D"/>
    <property type="match status" value="1"/>
</dbReference>
<dbReference type="Gene3D" id="1.10.167.10">
    <property type="entry name" value="Regulator of G-protein Signalling 4, domain 2"/>
    <property type="match status" value="1"/>
</dbReference>